<sequence>MAEMYKIQWVWGGVAGTPWVQTTYWDAVENTDPQPAVDAIEDFLNATKTSASTAVYCNVDPQIPIVDSDDGSITGFSTATTTQISGSGSGDMMASANQVNVQLRTDVVLNNRRLLGHLYMPGRTAAIIYTNGRVDPSTVSGIDSVMPDLISGTGYQMVVYSKANHALAPATAGFTQSEWAVLRSRRD</sequence>
<reference evidence="1" key="1">
    <citation type="submission" date="2015-06" db="EMBL/GenBank/DDBJ databases">
        <authorList>
            <person name="Joergensen T."/>
        </authorList>
    </citation>
    <scope>NUCLEOTIDE SEQUENCE</scope>
    <source>
        <strain evidence="1">RGFK0982</strain>
    </source>
</reference>
<protein>
    <submittedName>
        <fullName evidence="1">Uncharacterized protein</fullName>
    </submittedName>
</protein>
<organism evidence="1">
    <name type="scientific">uncultured prokaryote</name>
    <dbReference type="NCBI Taxonomy" id="198431"/>
    <lineage>
        <taxon>unclassified sequences</taxon>
        <taxon>environmental samples</taxon>
    </lineage>
</organism>
<dbReference type="EMBL" id="LN853578">
    <property type="protein sequence ID" value="CRY96204.1"/>
    <property type="molecule type" value="Genomic_DNA"/>
</dbReference>
<dbReference type="AlphaFoldDB" id="A0A0H5Q457"/>
<proteinExistence type="predicted"/>
<name>A0A0H5Q457_9ZZZZ</name>
<evidence type="ECO:0000313" key="1">
    <source>
        <dbReference type="EMBL" id="CRY96204.1"/>
    </source>
</evidence>
<accession>A0A0H5Q457</accession>
<reference evidence="1" key="2">
    <citation type="submission" date="2015-07" db="EMBL/GenBank/DDBJ databases">
        <title>Plasmids, circular viruses and viroids from rat gut.</title>
        <authorList>
            <person name="Jorgensen T.J."/>
            <person name="Hansen M.A."/>
            <person name="Xu Z."/>
            <person name="Tabak M.A."/>
            <person name="Sorensen S.J."/>
            <person name="Hansen L.H."/>
        </authorList>
    </citation>
    <scope>NUCLEOTIDE SEQUENCE</scope>
    <source>
        <strain evidence="1">RGFK0982</strain>
    </source>
</reference>